<dbReference type="Pfam" id="PF00018">
    <property type="entry name" value="SH3_1"/>
    <property type="match status" value="2"/>
</dbReference>
<feature type="compositionally biased region" description="Low complexity" evidence="21">
    <location>
        <begin position="547"/>
        <end position="559"/>
    </location>
</feature>
<dbReference type="GO" id="GO:0042802">
    <property type="term" value="F:identical protein binding"/>
    <property type="evidence" value="ECO:0007669"/>
    <property type="project" value="InterPro"/>
</dbReference>
<comment type="subcellular location">
    <subcellularLocation>
        <location evidence="3">Cell membrane</location>
        <topology evidence="3">Peripheral membrane protein</topology>
        <orientation evidence="3">Cytoplasmic side</orientation>
    </subcellularLocation>
    <subcellularLocation>
        <location evidence="2">Cytoplasm</location>
        <location evidence="2">Cytoskeleton</location>
        <location evidence="2">Actin patch</location>
    </subcellularLocation>
    <subcellularLocation>
        <location evidence="1">Endosome membrane</location>
        <topology evidence="1">Peripheral membrane protein</topology>
        <orientation evidence="1">Cytoplasmic side</orientation>
    </subcellularLocation>
</comment>
<dbReference type="PRINTS" id="PR00452">
    <property type="entry name" value="SH3DOMAIN"/>
</dbReference>
<evidence type="ECO:0000313" key="24">
    <source>
        <dbReference type="Proteomes" id="UP000019375"/>
    </source>
</evidence>
<feature type="region of interest" description="Disordered" evidence="21">
    <location>
        <begin position="689"/>
        <end position="711"/>
    </location>
</feature>
<dbReference type="GO" id="GO:0030479">
    <property type="term" value="C:actin cortical patch"/>
    <property type="evidence" value="ECO:0007669"/>
    <property type="project" value="UniProtKB-SubCell"/>
</dbReference>
<proteinExistence type="inferred from homology"/>
<dbReference type="InterPro" id="IPR007131">
    <property type="entry name" value="SHD1"/>
</dbReference>
<evidence type="ECO:0000256" key="20">
    <source>
        <dbReference type="PROSITE-ProRule" id="PRU00192"/>
    </source>
</evidence>
<feature type="domain" description="SH3" evidence="22">
    <location>
        <begin position="3"/>
        <end position="70"/>
    </location>
</feature>
<dbReference type="FunFam" id="2.30.30.40:FF:000300">
    <property type="entry name" value="Actin cytoskeleton-regulatory complex protein SLA1"/>
    <property type="match status" value="1"/>
</dbReference>
<feature type="region of interest" description="Disordered" evidence="21">
    <location>
        <begin position="839"/>
        <end position="901"/>
    </location>
</feature>
<keyword evidence="6 20" id="KW-0728">SH3 domain</keyword>
<keyword evidence="15" id="KW-0009">Actin-binding</keyword>
<feature type="compositionally biased region" description="Low complexity" evidence="21">
    <location>
        <begin position="1424"/>
        <end position="1442"/>
    </location>
</feature>
<organism evidence="23 24">
    <name type="scientific">Zygosaccharomyces bailii (strain CLIB 213 / ATCC 58445 / CBS 680 / BCRC 21525 / NBRC 1098 / NCYC 1416 / NRRL Y-2227)</name>
    <dbReference type="NCBI Taxonomy" id="1333698"/>
    <lineage>
        <taxon>Eukaryota</taxon>
        <taxon>Fungi</taxon>
        <taxon>Dikarya</taxon>
        <taxon>Ascomycota</taxon>
        <taxon>Saccharomycotina</taxon>
        <taxon>Saccharomycetes</taxon>
        <taxon>Saccharomycetales</taxon>
        <taxon>Saccharomycetaceae</taxon>
        <taxon>Zygosaccharomyces</taxon>
    </lineage>
</organism>
<dbReference type="GO" id="GO:0030833">
    <property type="term" value="P:regulation of actin filament polymerization"/>
    <property type="evidence" value="ECO:0007669"/>
    <property type="project" value="TreeGrafter"/>
</dbReference>
<evidence type="ECO:0000256" key="7">
    <source>
        <dbReference type="ARBA" id="ARBA00022475"/>
    </source>
</evidence>
<dbReference type="OrthoDB" id="26539at2759"/>
<dbReference type="InterPro" id="IPR035821">
    <property type="entry name" value="Sla1_SH3_3"/>
</dbReference>
<dbReference type="GO" id="GO:0003779">
    <property type="term" value="F:actin binding"/>
    <property type="evidence" value="ECO:0007669"/>
    <property type="project" value="UniProtKB-KW"/>
</dbReference>
<dbReference type="Proteomes" id="UP000019375">
    <property type="component" value="Unassembled WGS sequence"/>
</dbReference>
<dbReference type="InterPro" id="IPR013761">
    <property type="entry name" value="SAM/pointed_sf"/>
</dbReference>
<feature type="compositionally biased region" description="Low complexity" evidence="21">
    <location>
        <begin position="852"/>
        <end position="872"/>
    </location>
</feature>
<feature type="compositionally biased region" description="Low complexity" evidence="21">
    <location>
        <begin position="883"/>
        <end position="899"/>
    </location>
</feature>
<dbReference type="SMART" id="SM00326">
    <property type="entry name" value="SH3"/>
    <property type="match status" value="3"/>
</dbReference>
<dbReference type="InterPro" id="IPR036028">
    <property type="entry name" value="SH3-like_dom_sf"/>
</dbReference>
<dbReference type="FunFam" id="2.30.30.40:FF:000256">
    <property type="entry name" value="Actin cytoskeleton-regulatory complex protein SLA1"/>
    <property type="match status" value="1"/>
</dbReference>
<keyword evidence="24" id="KW-1185">Reference proteome</keyword>
<comment type="function">
    <text evidence="17">Component of the PAN1 actin cytoskeleton-regulatory complex required for the internalization of endosomes during actin-coupled endocytosis. The complex links the site of endocytosis to the cell membrane-associated actin cytoskeleton. Mediates uptake of external molecules and vacuolar degradation of plasma membrane proteins. Plays a role in the proper organization of the cell membrane-associated actin cytoskeleton and promotes its destabilization.</text>
</comment>
<sequence length="1451" mass="154938">MTVFIGVVKALYDYEPQTDEELAIQENDLLYLLQKSDVDDWWTVKKRVIGLDAEEPTGLVPSNYVEPAAAIRAVKAIYDYEEAQNPDEEITFHENELFDVFDDQDPDWLLVQSKSSGSYGFIPGNYVEPASGAAPAVEAASAQPVPIAPPAAPSVAPTSAAPVAAVPAPAPIAPPVMSPAGVTAFPPPPQHPTRAASASPKVVDDSPKLPARSGGSSREDPPLPARPRDDQSPPLPSRNDGDFGDIPPAKPARPTSTGGLGLAPPGVDSGMKRESFRSGSSYREGDDDFERDRSNGRGVDAHDASDHNDSYENRGLKTDYHTWSISEVDGRKKHKCKLTVGNNKVYFEPSTGPHEEWTIDKLTSYDSEKKHIFLDFVDPYKSLELHAGSNDTCAEIMTVFGEFKGAQRDPAFREIEAASKPKRQGKVLYDFAAESKDELTVKEGQLVYIVNDKKSKDWWMCELVSDGKRGVVPSQFIEPVKEKGSSSGGGFLGSLRKITGNTEKYNARQASRKGRSGGDSSNWRDDEAQSLSEASADKRNAGRRRSTSSSARRPSTTASKSEFPDAKKCRIWADRSGSFKVEAQFIGCTEGKIHLHKANGVKIAVAAEKLSDEDLIYVERATGFSLDKFKSKESGGGDSRNERDRSERERRRRGTKEQDDKEHDRWLREKELEELRKARELLDEERARLREAEQAPPPKPPRPQSTGSAKNVSLNYQPKYDWFEFFLNCGVDVSNCQRYTINFEREQLTEDMMKDINEPMLRTLGLREGDIVRVMKYLNNKFNREPQVAQGQSTGGMFSEADGSLKVANSGAPIAPQLTQNLLPQATGLQVSNNASAAVSSAPAPMGAPIQSAPTVSPAPAGPVSAAPTAGSSGQGAEDDAWAAKPAAKAEANSSNNNAEFTGSMQDLIDLRPLEPKKKEYVSAPEPKLKDLEPVKTGTDNTTAALPATLTGGTTLQPINPFKTGGNNLLPITTGFVMMPIATGGIMPMQRTGGIVMPQTTFGAQATGGIMQPQRTNSGLVSMGLQATGSIMQPQNTNAGLLPMGTGTALPPQNTILPSQSTGIMLPVGTGSVLQPQRTNSIFPTTTNAGMMPQTTFGAQPIGSTMPMQATGSALPRLGSVLPVQKTGSGLMPVQGTGSALPMQTTGGILPMQRTGGLVPLQRTGGLPMQVTGNLVPLQRTGGLPMQVTGNPVPLQRTGMMPQTSFGANITGGANMMPQTSFTRNITGGANIISQTTFNGPAMTAAPNMMPQTSFGGPNMTGGANMLPQNSFGGFNVTGGPNIMPQTSFGGLNPNVGGNMVSQNSFGGGQMTGGANMMPQTSFGGPQMTGGFQQNSYNNQGAPAQMQQTNGFSSMPQQGQMSGSFQQSNPAGPPNQFTGGPMQQSFPNTSFNSAVDNATQGMQDMSFSQAPLQSQPTGFGFGNGPQQQSQQQQQPKQANLFNATADNPFGF</sequence>
<dbReference type="Pfam" id="PF14604">
    <property type="entry name" value="SH3_9"/>
    <property type="match status" value="1"/>
</dbReference>
<dbReference type="Gene3D" id="2.30.30.40">
    <property type="entry name" value="SH3 Domains"/>
    <property type="match status" value="3"/>
</dbReference>
<evidence type="ECO:0000256" key="15">
    <source>
        <dbReference type="ARBA" id="ARBA00023203"/>
    </source>
</evidence>
<evidence type="ECO:0000256" key="8">
    <source>
        <dbReference type="ARBA" id="ARBA00022490"/>
    </source>
</evidence>
<evidence type="ECO:0000256" key="4">
    <source>
        <dbReference type="ARBA" id="ARBA00007948"/>
    </source>
</evidence>
<feature type="compositionally biased region" description="Basic and acidic residues" evidence="21">
    <location>
        <begin position="217"/>
        <end position="231"/>
    </location>
</feature>
<evidence type="ECO:0000256" key="6">
    <source>
        <dbReference type="ARBA" id="ARBA00022443"/>
    </source>
</evidence>
<gene>
    <name evidence="23" type="ORF">BN860_08592g</name>
</gene>
<evidence type="ECO:0000256" key="14">
    <source>
        <dbReference type="ARBA" id="ARBA00023136"/>
    </source>
</evidence>
<keyword evidence="9" id="KW-1017">Isopeptide bond</keyword>
<evidence type="ECO:0000256" key="12">
    <source>
        <dbReference type="ARBA" id="ARBA00022753"/>
    </source>
</evidence>
<dbReference type="GO" id="GO:0005886">
    <property type="term" value="C:plasma membrane"/>
    <property type="evidence" value="ECO:0007669"/>
    <property type="project" value="UniProtKB-SubCell"/>
</dbReference>
<dbReference type="GO" id="GO:0000147">
    <property type="term" value="P:actin cortical patch assembly"/>
    <property type="evidence" value="ECO:0007669"/>
    <property type="project" value="TreeGrafter"/>
</dbReference>
<dbReference type="Pfam" id="PF03983">
    <property type="entry name" value="SHD1"/>
    <property type="match status" value="1"/>
</dbReference>
<dbReference type="Pfam" id="PF24081">
    <property type="entry name" value="PH_SLA1"/>
    <property type="match status" value="1"/>
</dbReference>
<feature type="region of interest" description="Disordered" evidence="21">
    <location>
        <begin position="1410"/>
        <end position="1451"/>
    </location>
</feature>
<reference evidence="24" key="1">
    <citation type="journal article" date="2013" name="Genome Announc.">
        <title>Genome sequence of the food spoilage yeast Zygosaccharomyces bailii CLIB 213(T).</title>
        <authorList>
            <person name="Galeote V."/>
            <person name="Bigey F."/>
            <person name="Devillers H."/>
            <person name="Neuveglise C."/>
            <person name="Dequin S."/>
        </authorList>
    </citation>
    <scope>NUCLEOTIDE SEQUENCE [LARGE SCALE GENOMIC DNA]</scope>
    <source>
        <strain evidence="24">CLIB 213 / ATCC 58445 / CBS 680 / CCRC 21525 / NBRC 1098 / NCYC 1416 / NRRL Y-2227</strain>
    </source>
</reference>
<evidence type="ECO:0000256" key="9">
    <source>
        <dbReference type="ARBA" id="ARBA00022499"/>
    </source>
</evidence>
<feature type="region of interest" description="Disordered" evidence="21">
    <location>
        <begin position="628"/>
        <end position="663"/>
    </location>
</feature>
<feature type="compositionally biased region" description="Polar residues" evidence="21">
    <location>
        <begin position="1375"/>
        <end position="1395"/>
    </location>
</feature>
<evidence type="ECO:0000256" key="21">
    <source>
        <dbReference type="SAM" id="MobiDB-lite"/>
    </source>
</evidence>
<keyword evidence="14" id="KW-0472">Membrane</keyword>
<dbReference type="EMBL" id="HG316454">
    <property type="protein sequence ID" value="CDF87534.1"/>
    <property type="molecule type" value="Genomic_DNA"/>
</dbReference>
<dbReference type="CDD" id="cd09532">
    <property type="entry name" value="SAM_SLA1_fungal"/>
    <property type="match status" value="1"/>
</dbReference>
<feature type="compositionally biased region" description="Basic and acidic residues" evidence="21">
    <location>
        <begin position="290"/>
        <end position="314"/>
    </location>
</feature>
<dbReference type="PANTHER" id="PTHR15735:SF19">
    <property type="entry name" value="ACTIN CYTOSKELETON-REGULATORY COMPLEX PROTEIN SLA1"/>
    <property type="match status" value="1"/>
</dbReference>
<dbReference type="PROSITE" id="PS50002">
    <property type="entry name" value="SH3"/>
    <property type="match status" value="3"/>
</dbReference>
<dbReference type="GO" id="GO:0043130">
    <property type="term" value="F:ubiquitin binding"/>
    <property type="evidence" value="ECO:0007669"/>
    <property type="project" value="InterPro"/>
</dbReference>
<evidence type="ECO:0000256" key="13">
    <source>
        <dbReference type="ARBA" id="ARBA00022843"/>
    </source>
</evidence>
<feature type="compositionally biased region" description="Polar residues" evidence="21">
    <location>
        <begin position="1322"/>
        <end position="1350"/>
    </location>
</feature>
<dbReference type="InterPro" id="IPR056996">
    <property type="entry name" value="PH_SLA1"/>
</dbReference>
<dbReference type="GO" id="GO:0006897">
    <property type="term" value="P:endocytosis"/>
    <property type="evidence" value="ECO:0007669"/>
    <property type="project" value="UniProtKB-KW"/>
</dbReference>
<dbReference type="InterPro" id="IPR035800">
    <property type="entry name" value="Sla1_SH3_1"/>
</dbReference>
<dbReference type="FunFam" id="1.10.150.50:FF:000094">
    <property type="entry name" value="Actin cytoskeleton-regulatory complex protein SLA1"/>
    <property type="match status" value="1"/>
</dbReference>
<keyword evidence="16" id="KW-0206">Cytoskeleton</keyword>
<accession>A0A8J2WUQ4</accession>
<dbReference type="CDD" id="cd11775">
    <property type="entry name" value="SH3_Sla1p_3"/>
    <property type="match status" value="1"/>
</dbReference>
<dbReference type="GO" id="GO:0010008">
    <property type="term" value="C:endosome membrane"/>
    <property type="evidence" value="ECO:0007669"/>
    <property type="project" value="UniProtKB-SubCell"/>
</dbReference>
<dbReference type="SUPFAM" id="SSF50044">
    <property type="entry name" value="SH3-domain"/>
    <property type="match status" value="3"/>
</dbReference>
<feature type="region of interest" description="Disordered" evidence="21">
    <location>
        <begin position="181"/>
        <end position="314"/>
    </location>
</feature>
<dbReference type="Gene3D" id="1.10.150.50">
    <property type="entry name" value="Transcription Factor, Ets-1"/>
    <property type="match status" value="1"/>
</dbReference>
<comment type="similarity">
    <text evidence="4">Belongs to the SLA1 family.</text>
</comment>
<evidence type="ECO:0000256" key="17">
    <source>
        <dbReference type="ARBA" id="ARBA00025194"/>
    </source>
</evidence>
<dbReference type="Gene3D" id="2.30.30.700">
    <property type="entry name" value="SLA1 homology domain 1"/>
    <property type="match status" value="1"/>
</dbReference>
<feature type="region of interest" description="Disordered" evidence="21">
    <location>
        <begin position="502"/>
        <end position="564"/>
    </location>
</feature>
<keyword evidence="10" id="KW-0254">Endocytosis</keyword>
<evidence type="ECO:0000313" key="23">
    <source>
        <dbReference type="EMBL" id="CDF87534.1"/>
    </source>
</evidence>
<evidence type="ECO:0000256" key="19">
    <source>
        <dbReference type="ARBA" id="ARBA00070651"/>
    </source>
</evidence>
<feature type="region of interest" description="Disordered" evidence="21">
    <location>
        <begin position="1322"/>
        <end position="1395"/>
    </location>
</feature>
<dbReference type="InterPro" id="IPR001452">
    <property type="entry name" value="SH3_domain"/>
</dbReference>
<dbReference type="GO" id="GO:0030674">
    <property type="term" value="F:protein-macromolecule adaptor activity"/>
    <property type="evidence" value="ECO:0007669"/>
    <property type="project" value="InterPro"/>
</dbReference>
<keyword evidence="8" id="KW-0963">Cytoplasm</keyword>
<evidence type="ECO:0000256" key="18">
    <source>
        <dbReference type="ARBA" id="ARBA00064470"/>
    </source>
</evidence>
<dbReference type="PANTHER" id="PTHR15735">
    <property type="entry name" value="FCH AND DOUBLE SH3 DOMAINS PROTEIN"/>
    <property type="match status" value="1"/>
</dbReference>
<feature type="domain" description="SH3" evidence="22">
    <location>
        <begin position="71"/>
        <end position="132"/>
    </location>
</feature>
<protein>
    <recommendedName>
        <fullName evidence="5">Actin cytoskeleton-regulatory complex protein SLA1</fullName>
    </recommendedName>
    <alternativeName>
        <fullName evidence="19">Actin cytoskeleton-regulatory complex protein sla1</fullName>
    </alternativeName>
</protein>
<evidence type="ECO:0000259" key="22">
    <source>
        <dbReference type="PROSITE" id="PS50002"/>
    </source>
</evidence>
<evidence type="ECO:0000256" key="2">
    <source>
        <dbReference type="ARBA" id="ARBA00004134"/>
    </source>
</evidence>
<dbReference type="CDD" id="cd11773">
    <property type="entry name" value="SH3_Sla1p_1"/>
    <property type="match status" value="1"/>
</dbReference>
<name>A0A8J2WUQ4_ZYGB2</name>
<evidence type="ECO:0000256" key="5">
    <source>
        <dbReference type="ARBA" id="ARBA00020357"/>
    </source>
</evidence>
<evidence type="ECO:0000256" key="16">
    <source>
        <dbReference type="ARBA" id="ARBA00023212"/>
    </source>
</evidence>
<feature type="compositionally biased region" description="Low complexity" evidence="21">
    <location>
        <begin position="1351"/>
        <end position="1368"/>
    </location>
</feature>
<dbReference type="GO" id="GO:0005634">
    <property type="term" value="C:nucleus"/>
    <property type="evidence" value="ECO:0007669"/>
    <property type="project" value="TreeGrafter"/>
</dbReference>
<evidence type="ECO:0000256" key="11">
    <source>
        <dbReference type="ARBA" id="ARBA00022737"/>
    </source>
</evidence>
<keyword evidence="12" id="KW-0967">Endosome</keyword>
<evidence type="ECO:0000256" key="1">
    <source>
        <dbReference type="ARBA" id="ARBA00004125"/>
    </source>
</evidence>
<feature type="domain" description="SH3" evidence="22">
    <location>
        <begin position="420"/>
        <end position="482"/>
    </location>
</feature>
<evidence type="ECO:0000256" key="3">
    <source>
        <dbReference type="ARBA" id="ARBA00004413"/>
    </source>
</evidence>
<comment type="subunit">
    <text evidence="18">Component of the PAN1 actin cytoskeleton-regulatory complex. Interacts with ABP1, KRE6, LAS17, LSB5, RSP5, RVS167, VPS1 and YSC84.</text>
</comment>
<keyword evidence="11" id="KW-0677">Repeat</keyword>
<keyword evidence="7" id="KW-1003">Cell membrane</keyword>
<evidence type="ECO:0000256" key="10">
    <source>
        <dbReference type="ARBA" id="ARBA00022583"/>
    </source>
</evidence>
<keyword evidence="13" id="KW-0832">Ubl conjugation</keyword>